<proteinExistence type="predicted"/>
<organism evidence="2 3">
    <name type="scientific">Marinitoga hydrogenitolerans (strain DSM 16785 / JCM 12826 / AT1271)</name>
    <dbReference type="NCBI Taxonomy" id="1122195"/>
    <lineage>
        <taxon>Bacteria</taxon>
        <taxon>Thermotogati</taxon>
        <taxon>Thermotogota</taxon>
        <taxon>Thermotogae</taxon>
        <taxon>Petrotogales</taxon>
        <taxon>Petrotogaceae</taxon>
        <taxon>Marinitoga</taxon>
    </lineage>
</organism>
<feature type="domain" description="ATPase AAA-type core" evidence="1">
    <location>
        <begin position="44"/>
        <end position="148"/>
    </location>
</feature>
<dbReference type="RefSeq" id="WP_072862924.1">
    <property type="nucleotide sequence ID" value="NZ_FQUI01000004.1"/>
</dbReference>
<reference evidence="2" key="1">
    <citation type="submission" date="2016-11" db="EMBL/GenBank/DDBJ databases">
        <authorList>
            <person name="Varghese N."/>
            <person name="Submissions S."/>
        </authorList>
    </citation>
    <scope>NUCLEOTIDE SEQUENCE [LARGE SCALE GENOMIC DNA]</scope>
    <source>
        <strain evidence="2">DSM 16785</strain>
    </source>
</reference>
<keyword evidence="3" id="KW-1185">Reference proteome</keyword>
<dbReference type="STRING" id="1122195.SAMN02745164_00406"/>
<evidence type="ECO:0000259" key="1">
    <source>
        <dbReference type="Pfam" id="PF13304"/>
    </source>
</evidence>
<sequence length="413" mass="48443">MLVDFSFYNFKSFAKKTEFSMIADDKESKHFFKAEKFRLLKTAAIYGPNAGGKSNLLKAFKFYIYLILNSAIFGFEIPDERFKLSEKLVNEPMIFEGRFIINNVYYRYGFSIKDSKIESEWLYHRPKGREARIFERDWQEFKRGKFSEGKGVEEKTKENTLFLSSLAQWNSQIATRIVEFFKNINFITPDFPPGVTLDLIEKGIIDKEEFLNILKNADIGINDFKNERIALKIDEESSLSSRDIGIISIKDKKFYLNKLVTYHPFFDDEDNYIKNVEFNFLKEESDGTKKYFNILGPVLATLKNGTVLFIDELDTRIHPLLLRTIIELFHSEKNKKNAQLIFTTHNTIILDSELFSRDQIWFVSKDKYGKSELYSLLEIKGVRKNANFEREYLNGKYGAIPYLKKILKGFDIK</sequence>
<dbReference type="InterPro" id="IPR003959">
    <property type="entry name" value="ATPase_AAA_core"/>
</dbReference>
<protein>
    <recommendedName>
        <fullName evidence="1">ATPase AAA-type core domain-containing protein</fullName>
    </recommendedName>
</protein>
<dbReference type="InterPro" id="IPR027417">
    <property type="entry name" value="P-loop_NTPase"/>
</dbReference>
<dbReference type="PANTHER" id="PTHR40396:SF1">
    <property type="entry name" value="ATPASE AAA-TYPE CORE DOMAIN-CONTAINING PROTEIN"/>
    <property type="match status" value="1"/>
</dbReference>
<dbReference type="SUPFAM" id="SSF52540">
    <property type="entry name" value="P-loop containing nucleoside triphosphate hydrolases"/>
    <property type="match status" value="1"/>
</dbReference>
<dbReference type="GO" id="GO:0005524">
    <property type="term" value="F:ATP binding"/>
    <property type="evidence" value="ECO:0007669"/>
    <property type="project" value="InterPro"/>
</dbReference>
<dbReference type="AlphaFoldDB" id="A0A1M4TDH4"/>
<comment type="caution">
    <text evidence="2">The sequence shown here is derived from an EMBL/GenBank/DDBJ whole genome shotgun (WGS) entry which is preliminary data.</text>
</comment>
<evidence type="ECO:0000313" key="2">
    <source>
        <dbReference type="EMBL" id="SHE42493.1"/>
    </source>
</evidence>
<gene>
    <name evidence="2" type="ORF">SAMN02745164_00406</name>
</gene>
<feature type="domain" description="ATPase AAA-type core" evidence="1">
    <location>
        <begin position="203"/>
        <end position="351"/>
    </location>
</feature>
<dbReference type="GO" id="GO:0016887">
    <property type="term" value="F:ATP hydrolysis activity"/>
    <property type="evidence" value="ECO:0007669"/>
    <property type="project" value="InterPro"/>
</dbReference>
<dbReference type="PANTHER" id="PTHR40396">
    <property type="entry name" value="ATPASE-LIKE PROTEIN"/>
    <property type="match status" value="1"/>
</dbReference>
<dbReference type="Proteomes" id="UP000184334">
    <property type="component" value="Unassembled WGS sequence"/>
</dbReference>
<accession>A0A1M4TDH4</accession>
<evidence type="ECO:0000313" key="3">
    <source>
        <dbReference type="Proteomes" id="UP000184334"/>
    </source>
</evidence>
<name>A0A1M4TDH4_MARH1</name>
<dbReference type="Pfam" id="PF13304">
    <property type="entry name" value="AAA_21"/>
    <property type="match status" value="2"/>
</dbReference>
<dbReference type="EMBL" id="FQUI01000004">
    <property type="protein sequence ID" value="SHE42493.1"/>
    <property type="molecule type" value="Genomic_DNA"/>
</dbReference>
<dbReference type="OrthoDB" id="9809324at2"/>
<dbReference type="Gene3D" id="3.40.50.300">
    <property type="entry name" value="P-loop containing nucleotide triphosphate hydrolases"/>
    <property type="match status" value="1"/>
</dbReference>